<evidence type="ECO:0000313" key="4">
    <source>
        <dbReference type="EMBL" id="BAN01075.1"/>
    </source>
</evidence>
<keyword evidence="1" id="KW-0326">Glycosidase</keyword>
<dbReference type="Pfam" id="PF00041">
    <property type="entry name" value="fn3"/>
    <property type="match status" value="1"/>
</dbReference>
<feature type="region of interest" description="Disordered" evidence="2">
    <location>
        <begin position="36"/>
        <end position="57"/>
    </location>
</feature>
<dbReference type="RefSeq" id="WP_015440323.1">
    <property type="nucleotide sequence ID" value="NC_020520.1"/>
</dbReference>
<organism evidence="4 5">
    <name type="scientific">Ilumatobacter coccineus (strain NBRC 103263 / KCTC 29153 / YM16-304)</name>
    <dbReference type="NCBI Taxonomy" id="1313172"/>
    <lineage>
        <taxon>Bacteria</taxon>
        <taxon>Bacillati</taxon>
        <taxon>Actinomycetota</taxon>
        <taxon>Acidimicrobiia</taxon>
        <taxon>Acidimicrobiales</taxon>
        <taxon>Ilumatobacteraceae</taxon>
        <taxon>Ilumatobacter</taxon>
    </lineage>
</organism>
<dbReference type="InterPro" id="IPR036116">
    <property type="entry name" value="FN3_sf"/>
</dbReference>
<dbReference type="SUPFAM" id="SSF110296">
    <property type="entry name" value="Oligoxyloglucan reducing end-specific cellobiohydrolase"/>
    <property type="match status" value="1"/>
</dbReference>
<dbReference type="SUPFAM" id="SSF50939">
    <property type="entry name" value="Sialidases"/>
    <property type="match status" value="2"/>
</dbReference>
<evidence type="ECO:0000259" key="3">
    <source>
        <dbReference type="PROSITE" id="PS50853"/>
    </source>
</evidence>
<feature type="region of interest" description="Disordered" evidence="2">
    <location>
        <begin position="834"/>
        <end position="859"/>
    </location>
</feature>
<dbReference type="InterPro" id="IPR015943">
    <property type="entry name" value="WD40/YVTN_repeat-like_dom_sf"/>
</dbReference>
<reference evidence="4 5" key="1">
    <citation type="journal article" date="2013" name="Int. J. Syst. Evol. Microbiol.">
        <title>Ilumatobacter nonamiense sp. nov. and Ilumatobacter coccineum sp. nov., isolated from seashore sand.</title>
        <authorList>
            <person name="Matsumoto A."/>
            <person name="Kasai H."/>
            <person name="Matsuo Y."/>
            <person name="Shizuri Y."/>
            <person name="Ichikawa N."/>
            <person name="Fujita N."/>
            <person name="Omura S."/>
            <person name="Takahashi Y."/>
        </authorList>
    </citation>
    <scope>NUCLEOTIDE SEQUENCE [LARGE SCALE GENOMIC DNA]</scope>
    <source>
        <strain evidence="5">NBRC 103263 / KCTC 29153 / YM16-304</strain>
    </source>
</reference>
<dbReference type="Proteomes" id="UP000011863">
    <property type="component" value="Chromosome"/>
</dbReference>
<protein>
    <recommendedName>
        <fullName evidence="3">Fibronectin type-III domain-containing protein</fullName>
    </recommendedName>
</protein>
<gene>
    <name evidence="4" type="ORF">YM304_07610</name>
</gene>
<evidence type="ECO:0000313" key="5">
    <source>
        <dbReference type="Proteomes" id="UP000011863"/>
    </source>
</evidence>
<dbReference type="CDD" id="cd00063">
    <property type="entry name" value="FN3"/>
    <property type="match status" value="1"/>
</dbReference>
<dbReference type="EMBL" id="AP012057">
    <property type="protein sequence ID" value="BAN01075.1"/>
    <property type="molecule type" value="Genomic_DNA"/>
</dbReference>
<dbReference type="OrthoDB" id="9764804at2"/>
<dbReference type="GO" id="GO:0010411">
    <property type="term" value="P:xyloglucan metabolic process"/>
    <property type="evidence" value="ECO:0007669"/>
    <property type="project" value="TreeGrafter"/>
</dbReference>
<dbReference type="InterPro" id="IPR003961">
    <property type="entry name" value="FN3_dom"/>
</dbReference>
<keyword evidence="5" id="KW-1185">Reference proteome</keyword>
<dbReference type="InterPro" id="IPR052025">
    <property type="entry name" value="Xyloglucanase_GH74"/>
</dbReference>
<dbReference type="Gene3D" id="2.130.10.10">
    <property type="entry name" value="YVTN repeat-like/Quinoprotein amine dehydrogenase"/>
    <property type="match status" value="3"/>
</dbReference>
<dbReference type="PANTHER" id="PTHR43739">
    <property type="entry name" value="XYLOGLUCANASE (EUROFUNG)"/>
    <property type="match status" value="1"/>
</dbReference>
<accession>A0A6C7E7C5</accession>
<dbReference type="PANTHER" id="PTHR43739:SF5">
    <property type="entry name" value="EXO-ALPHA-SIALIDASE"/>
    <property type="match status" value="1"/>
</dbReference>
<dbReference type="InterPro" id="IPR013783">
    <property type="entry name" value="Ig-like_fold"/>
</dbReference>
<evidence type="ECO:0000256" key="1">
    <source>
        <dbReference type="ARBA" id="ARBA00023295"/>
    </source>
</evidence>
<name>A0A6C7E7C5_ILUCY</name>
<dbReference type="InterPro" id="IPR036278">
    <property type="entry name" value="Sialidase_sf"/>
</dbReference>
<feature type="domain" description="Fibronectin type-III" evidence="3">
    <location>
        <begin position="952"/>
        <end position="1039"/>
    </location>
</feature>
<dbReference type="SUPFAM" id="SSF49265">
    <property type="entry name" value="Fibronectin type III"/>
    <property type="match status" value="1"/>
</dbReference>
<proteinExistence type="predicted"/>
<dbReference type="GO" id="GO:0016798">
    <property type="term" value="F:hydrolase activity, acting on glycosyl bonds"/>
    <property type="evidence" value="ECO:0007669"/>
    <property type="project" value="UniProtKB-KW"/>
</dbReference>
<sequence length="1431" mass="146827">MRSVNGTAVRRATAIGAAFALLGVYQWAGGGQFGPTAESVDPNRPTPRGGQVENELGDRLIRDDEFYRQRAYPNDEVPPGALEDAWAEAALLPVVAETRSLPTADEVVATDPLSPDSLSGPDAFGLPASATWSQVGTRGITGYTNPFDDFYNGTVPLSGRIVAIANHPIDPNTAYIGSPSGGLFKTTNGGTSWTPLFDSQTTLSISAIAIDPDAPDTLYVGTGEGSGGRYYGQGVFKSTNGGATWTKLSIGSPGTALDYCHVSDVVALPGNDRVIVTVSSATFGGPASSCQTSGTFAATGLWTSPDGGMNWSHTVTDGATDLAVDADDPTRIYAGDRQFGALYSINSGDDWSTTGGLPGSDRGQAKVAAGDGDVVYAAIEKASDFSLLGIYKSTDGGINYSLLSAPADICNYPQLPGDPLTAQCNYDFDIAVDTSPAGDDIVYLAGIFLGRSTDGGVTFSYSGNDPNEEFGSKQLHVDIQKLSFDASGRLWVGTDGGIQRTSNGTTFTNVNADLNLQQFQHGVSTTPDGTLFGGTQDLGSTRYTTGPGWTMWLSGDGGAGAVDPRDPQVVYGTYIYGQAFKSFDGGANSFPLNEPDCMGEGTSACLFYAPFEMDPARPDTLLTATDRVYRTTDAGETAPFPISAAFSNPISAIAPAASDENVIYAGDIGGELRVTSDAGITNTWPVVSSSLPARWITDILVDPRDADHAWVAFSGFGSGHVYETYDRGGFWFDVSGDLPDAPVNAIDADFRTSPANVFVGTDVGVFASDDGGANWARYGTGLPQITTLDVVVNSAQNTLTAGTSGRGMWTVPIGCSVPTNDLFANATTLTGHSDSDVGDNTCASTEFGEPRHNPDSGDPLPSNSLWWNWTSPGNGTVEIDTFGSAADTLLSVYSGDSIGSLTQLAHNDDTGSELQSQVELPVTEGTTYRIAVDGYDTFDTGSVTVNLDATVSPSAPLNATTTPGNGEVTVSWDAASANGSPVIAYGVSASPGTGSCGTAGDTSCTIDGLTNGTEYTFSITASNANGTSNAATVTGTPGTEVIVALAPGRVYETRSAPNVTVDGQQTAVGRTTAGEVVEVEVAGRAGVPNDADAAVLNITAIRPTTGGFITSFPCGTTQPLTASLNYAAGQVIANGAIIKLGTTGTNTGKVCIYTSSAMDLVVDVTGYVPDGSVLGALAPGRVYETRSAPNVTVDGQQTAVGRTAAGGVVEVEIAGRAGVPNGADSAIINITAIRPTTGGFITSFPCGTTQPLTASLNYAAGQVIANGAIIKLGTTGTNTGKVCIYTSSAMDLVVDVTGYIPVTTGFGALSPGRIYETRSAPNVTVDGQQTALGRTTAGEIVEVDVAGRAGVPNDANAAVLNITAIRPTTGGFITSFPCGTTQPLTASLNYAAGQVIANGAIIKLGTTTGKVCIYTSSAMDLVVDVTGYVSG</sequence>
<evidence type="ECO:0000256" key="2">
    <source>
        <dbReference type="SAM" id="MobiDB-lite"/>
    </source>
</evidence>
<dbReference type="PROSITE" id="PS50853">
    <property type="entry name" value="FN3"/>
    <property type="match status" value="1"/>
</dbReference>
<dbReference type="CDD" id="cd15482">
    <property type="entry name" value="Sialidase_non-viral"/>
    <property type="match status" value="1"/>
</dbReference>
<keyword evidence="1" id="KW-0378">Hydrolase</keyword>
<dbReference type="SMART" id="SM00060">
    <property type="entry name" value="FN3"/>
    <property type="match status" value="1"/>
</dbReference>
<dbReference type="Gene3D" id="2.60.40.10">
    <property type="entry name" value="Immunoglobulins"/>
    <property type="match status" value="1"/>
</dbReference>
<dbReference type="KEGG" id="aym:YM304_07610"/>